<sequence length="52" mass="5247">MFTTRSAVGSTRFAHTAAAIIIGDAGLAPQTAPPQGAPGYLRNIAGHPARST</sequence>
<reference evidence="3" key="1">
    <citation type="submission" date="2008-12" db="EMBL/GenBank/DDBJ databases">
        <title>Annotation of Streptomyces ghanaensis ATCC 14672.</title>
        <authorList>
            <consortium name="The Broad Institute Genome Sequencing Platform"/>
            <consortium name="Broad Institute Microbial Sequencing Center"/>
            <person name="Fischbach M."/>
            <person name="Ward D."/>
            <person name="Young S."/>
            <person name="Kodira C.D."/>
            <person name="Zeng Q."/>
            <person name="Koehrsen M."/>
            <person name="Godfrey P."/>
            <person name="Alvarado L."/>
            <person name="Berlin A.M."/>
            <person name="Borenstein D."/>
            <person name="Chen Z."/>
            <person name="Engels R."/>
            <person name="Freedman E."/>
            <person name="Gellesch M."/>
            <person name="Goldberg J."/>
            <person name="Griggs A."/>
            <person name="Gujja S."/>
            <person name="Heiman D.I."/>
            <person name="Hepburn T.A."/>
            <person name="Howarth C."/>
            <person name="Jen D."/>
            <person name="Larson L."/>
            <person name="Lewis B."/>
            <person name="Mehta T."/>
            <person name="Park D."/>
            <person name="Pearson M."/>
            <person name="Roberts A."/>
            <person name="Saif S."/>
            <person name="Shea T.D."/>
            <person name="Shenoy N."/>
            <person name="Sisk P."/>
            <person name="Stolte C."/>
            <person name="Sykes S.N."/>
            <person name="Walk T."/>
            <person name="White J."/>
            <person name="Yandava C."/>
            <person name="Straight P."/>
            <person name="Clardy J."/>
            <person name="Hung D."/>
            <person name="Kolter R."/>
            <person name="Mekalanos J."/>
            <person name="Walker S."/>
            <person name="Walsh C.T."/>
            <person name="Wieland B.L.C."/>
            <person name="Ilzarbe M."/>
            <person name="Galagan J."/>
            <person name="Nusbaum C."/>
            <person name="Birren B."/>
        </authorList>
    </citation>
    <scope>NUCLEOTIDE SEQUENCE [LARGE SCALE GENOMIC DNA]</scope>
    <source>
        <strain evidence="3">ATCC 14672 / DSM 40746 / JCM 4963 / KCTC 9882 / NRRL B-12104 / FH 1290</strain>
    </source>
</reference>
<evidence type="ECO:0000313" key="3">
    <source>
        <dbReference type="Proteomes" id="UP000003824"/>
    </source>
</evidence>
<organism evidence="2 3">
    <name type="scientific">Streptomyces viridosporus (strain ATCC 14672 / DSM 40746 / JCM 4963 / KCTC 9882 / NRRL B-12104 / FH 1290)</name>
    <name type="common">Streptomyces ghanaensis</name>
    <dbReference type="NCBI Taxonomy" id="566461"/>
    <lineage>
        <taxon>Bacteria</taxon>
        <taxon>Bacillati</taxon>
        <taxon>Actinomycetota</taxon>
        <taxon>Actinomycetes</taxon>
        <taxon>Kitasatosporales</taxon>
        <taxon>Streptomycetaceae</taxon>
        <taxon>Streptomyces</taxon>
    </lineage>
</organism>
<evidence type="ECO:0000313" key="2">
    <source>
        <dbReference type="EMBL" id="EFE65667.2"/>
    </source>
</evidence>
<name>D6A2Z2_STRV1</name>
<feature type="region of interest" description="Disordered" evidence="1">
    <location>
        <begin position="31"/>
        <end position="52"/>
    </location>
</feature>
<evidence type="ECO:0000256" key="1">
    <source>
        <dbReference type="SAM" id="MobiDB-lite"/>
    </source>
</evidence>
<gene>
    <name evidence="2" type="ORF">SSFG_00921</name>
</gene>
<dbReference type="EMBL" id="DS999641">
    <property type="protein sequence ID" value="EFE65667.2"/>
    <property type="molecule type" value="Genomic_DNA"/>
</dbReference>
<protein>
    <submittedName>
        <fullName evidence="2">Predicted protein</fullName>
    </submittedName>
</protein>
<proteinExistence type="predicted"/>
<dbReference type="AlphaFoldDB" id="D6A2Z2"/>
<dbReference type="Proteomes" id="UP000003824">
    <property type="component" value="Unassembled WGS sequence"/>
</dbReference>
<accession>D6A2Z2</accession>